<keyword evidence="6 19" id="KW-0808">Transferase</keyword>
<dbReference type="OrthoDB" id="9765468at2"/>
<evidence type="ECO:0000256" key="2">
    <source>
        <dbReference type="ARBA" id="ARBA00003144"/>
    </source>
</evidence>
<dbReference type="InterPro" id="IPR002192">
    <property type="entry name" value="PPDK_AMP/ATP-bd"/>
</dbReference>
<evidence type="ECO:0000313" key="20">
    <source>
        <dbReference type="Proteomes" id="UP000316213"/>
    </source>
</evidence>
<keyword evidence="8" id="KW-0547">Nucleotide-binding</keyword>
<feature type="binding site" evidence="14">
    <location>
        <position position="799"/>
    </location>
    <ligand>
        <name>substrate</name>
    </ligand>
</feature>
<dbReference type="NCBIfam" id="TIGR01828">
    <property type="entry name" value="pyru_phos_dikin"/>
    <property type="match status" value="1"/>
</dbReference>
<reference evidence="19 20" key="1">
    <citation type="submission" date="2019-02" db="EMBL/GenBank/DDBJ databases">
        <title>Deep-cultivation of Planctomycetes and their phenomic and genomic characterization uncovers novel biology.</title>
        <authorList>
            <person name="Wiegand S."/>
            <person name="Jogler M."/>
            <person name="Boedeker C."/>
            <person name="Pinto D."/>
            <person name="Vollmers J."/>
            <person name="Rivas-Marin E."/>
            <person name="Kohn T."/>
            <person name="Peeters S.H."/>
            <person name="Heuer A."/>
            <person name="Rast P."/>
            <person name="Oberbeckmann S."/>
            <person name="Bunk B."/>
            <person name="Jeske O."/>
            <person name="Meyerdierks A."/>
            <person name="Storesund J.E."/>
            <person name="Kallscheuer N."/>
            <person name="Luecker S."/>
            <person name="Lage O.M."/>
            <person name="Pohl T."/>
            <person name="Merkel B.J."/>
            <person name="Hornburger P."/>
            <person name="Mueller R.-W."/>
            <person name="Bruemmer F."/>
            <person name="Labrenz M."/>
            <person name="Spormann A.M."/>
            <person name="Op Den Camp H."/>
            <person name="Overmann J."/>
            <person name="Amann R."/>
            <person name="Jetten M.S.M."/>
            <person name="Mascher T."/>
            <person name="Medema M.H."/>
            <person name="Devos D.P."/>
            <person name="Kaster A.-K."/>
            <person name="Ovreas L."/>
            <person name="Rohde M."/>
            <person name="Galperin M.Y."/>
            <person name="Jogler C."/>
        </authorList>
    </citation>
    <scope>NUCLEOTIDE SEQUENCE [LARGE SCALE GENOMIC DNA]</scope>
    <source>
        <strain evidence="19 20">Pla100</strain>
    </source>
</reference>
<keyword evidence="9 19" id="KW-0418">Kinase</keyword>
<dbReference type="Pfam" id="PF02896">
    <property type="entry name" value="PEP-utilizers_C"/>
    <property type="match status" value="1"/>
</dbReference>
<dbReference type="Gene3D" id="3.20.20.60">
    <property type="entry name" value="Phosphoenolpyruvate-binding domains"/>
    <property type="match status" value="1"/>
</dbReference>
<feature type="binding site" evidence="14">
    <location>
        <position position="800"/>
    </location>
    <ligand>
        <name>substrate</name>
    </ligand>
</feature>
<feature type="domain" description="PEP-utilising enzyme mobile" evidence="16">
    <location>
        <begin position="453"/>
        <end position="533"/>
    </location>
</feature>
<evidence type="ECO:0000256" key="13">
    <source>
        <dbReference type="PIRSR" id="PIRSR000853-1"/>
    </source>
</evidence>
<evidence type="ECO:0000256" key="6">
    <source>
        <dbReference type="ARBA" id="ARBA00022679"/>
    </source>
</evidence>
<dbReference type="Gene3D" id="1.20.80.30">
    <property type="match status" value="1"/>
</dbReference>
<evidence type="ECO:0000256" key="5">
    <source>
        <dbReference type="ARBA" id="ARBA00020138"/>
    </source>
</evidence>
<feature type="binding site" evidence="15">
    <location>
        <position position="777"/>
    </location>
    <ligand>
        <name>Mg(2+)</name>
        <dbReference type="ChEBI" id="CHEBI:18420"/>
    </ligand>
</feature>
<evidence type="ECO:0000259" key="18">
    <source>
        <dbReference type="Pfam" id="PF02896"/>
    </source>
</evidence>
<dbReference type="InterPro" id="IPR036637">
    <property type="entry name" value="Phosphohistidine_dom_sf"/>
</dbReference>
<keyword evidence="19" id="KW-0670">Pyruvate</keyword>
<dbReference type="PROSITE" id="PS00370">
    <property type="entry name" value="PEP_ENZYMES_PHOS_SITE"/>
    <property type="match status" value="1"/>
</dbReference>
<organism evidence="19 20">
    <name type="scientific">Neorhodopirellula pilleata</name>
    <dbReference type="NCBI Taxonomy" id="2714738"/>
    <lineage>
        <taxon>Bacteria</taxon>
        <taxon>Pseudomonadati</taxon>
        <taxon>Planctomycetota</taxon>
        <taxon>Planctomycetia</taxon>
        <taxon>Pirellulales</taxon>
        <taxon>Pirellulaceae</taxon>
        <taxon>Neorhodopirellula</taxon>
    </lineage>
</organism>
<evidence type="ECO:0000256" key="12">
    <source>
        <dbReference type="PIRNR" id="PIRNR000853"/>
    </source>
</evidence>
<evidence type="ECO:0000259" key="17">
    <source>
        <dbReference type="Pfam" id="PF01326"/>
    </source>
</evidence>
<dbReference type="EMBL" id="SJPM01000012">
    <property type="protein sequence ID" value="TWT92288.1"/>
    <property type="molecule type" value="Genomic_DNA"/>
</dbReference>
<dbReference type="PROSITE" id="PS00742">
    <property type="entry name" value="PEP_ENZYMES_2"/>
    <property type="match status" value="1"/>
</dbReference>
<feature type="domain" description="Pyruvate phosphate dikinase AMP/ATP-binding" evidence="17">
    <location>
        <begin position="44"/>
        <end position="81"/>
    </location>
</feature>
<dbReference type="Gene3D" id="3.30.1490.20">
    <property type="entry name" value="ATP-grasp fold, A domain"/>
    <property type="match status" value="1"/>
</dbReference>
<evidence type="ECO:0000256" key="15">
    <source>
        <dbReference type="PIRSR" id="PIRSR000853-3"/>
    </source>
</evidence>
<dbReference type="InterPro" id="IPR010121">
    <property type="entry name" value="Pyruvate_phosphate_dikinase"/>
</dbReference>
<dbReference type="InterPro" id="IPR023151">
    <property type="entry name" value="PEP_util_CS"/>
</dbReference>
<dbReference type="AlphaFoldDB" id="A0A5C5ZZ95"/>
<feature type="active site" description="Proton donor" evidence="13">
    <location>
        <position position="863"/>
    </location>
</feature>
<evidence type="ECO:0000256" key="10">
    <source>
        <dbReference type="ARBA" id="ARBA00022840"/>
    </source>
</evidence>
<dbReference type="Gene3D" id="3.30.470.20">
    <property type="entry name" value="ATP-grasp fold, B domain"/>
    <property type="match status" value="1"/>
</dbReference>
<dbReference type="GO" id="GO:0050242">
    <property type="term" value="F:pyruvate, phosphate dikinase activity"/>
    <property type="evidence" value="ECO:0007669"/>
    <property type="project" value="UniProtKB-UniRule"/>
</dbReference>
<dbReference type="GO" id="GO:0016301">
    <property type="term" value="F:kinase activity"/>
    <property type="evidence" value="ECO:0007669"/>
    <property type="project" value="UniProtKB-UniRule"/>
</dbReference>
<comment type="caution">
    <text evidence="19">The sequence shown here is derived from an EMBL/GenBank/DDBJ whole genome shotgun (WGS) entry which is preliminary data.</text>
</comment>
<evidence type="ECO:0000313" key="19">
    <source>
        <dbReference type="EMBL" id="TWT92288.1"/>
    </source>
</evidence>
<proteinExistence type="inferred from homology"/>
<keyword evidence="20" id="KW-1185">Reference proteome</keyword>
<evidence type="ECO:0000256" key="8">
    <source>
        <dbReference type="ARBA" id="ARBA00022741"/>
    </source>
</evidence>
<dbReference type="SUPFAM" id="SSF51621">
    <property type="entry name" value="Phosphoenolpyruvate/pyruvate domain"/>
    <property type="match status" value="1"/>
</dbReference>
<dbReference type="Pfam" id="PF00391">
    <property type="entry name" value="PEP-utilizers"/>
    <property type="match status" value="1"/>
</dbReference>
<feature type="domain" description="Pyruvate phosphate dikinase AMP/ATP-binding" evidence="17">
    <location>
        <begin position="330"/>
        <end position="387"/>
    </location>
</feature>
<dbReference type="InterPro" id="IPR000121">
    <property type="entry name" value="PEP_util_C"/>
</dbReference>
<keyword evidence="11 15" id="KW-0460">Magnesium</keyword>
<dbReference type="SUPFAM" id="SSF56059">
    <property type="entry name" value="Glutathione synthetase ATP-binding domain-like"/>
    <property type="match status" value="1"/>
</dbReference>
<feature type="binding site" evidence="14">
    <location>
        <position position="648"/>
    </location>
    <ligand>
        <name>substrate</name>
    </ligand>
</feature>
<feature type="binding site" evidence="14">
    <location>
        <position position="798"/>
    </location>
    <ligand>
        <name>substrate</name>
    </ligand>
</feature>
<dbReference type="GO" id="GO:0046872">
    <property type="term" value="F:metal ion binding"/>
    <property type="evidence" value="ECO:0007669"/>
    <property type="project" value="UniProtKB-UniRule"/>
</dbReference>
<dbReference type="InterPro" id="IPR015813">
    <property type="entry name" value="Pyrv/PenolPyrv_kinase-like_dom"/>
</dbReference>
<feature type="binding site" evidence="15">
    <location>
        <position position="801"/>
    </location>
    <ligand>
        <name>Mg(2+)</name>
        <dbReference type="ChEBI" id="CHEBI:18420"/>
    </ligand>
</feature>
<dbReference type="SUPFAM" id="SSF52009">
    <property type="entry name" value="Phosphohistidine domain"/>
    <property type="match status" value="1"/>
</dbReference>
<dbReference type="InterPro" id="IPR018274">
    <property type="entry name" value="PEP_util_AS"/>
</dbReference>
<gene>
    <name evidence="19" type="primary">ppdK</name>
    <name evidence="19" type="ORF">Pla100_48270</name>
</gene>
<feature type="domain" description="Pyruvate phosphate dikinase AMP/ATP-binding" evidence="17">
    <location>
        <begin position="88"/>
        <end position="321"/>
    </location>
</feature>
<dbReference type="NCBIfam" id="NF004531">
    <property type="entry name" value="PRK05878.1"/>
    <property type="match status" value="1"/>
</dbReference>
<dbReference type="PANTHER" id="PTHR22931">
    <property type="entry name" value="PHOSPHOENOLPYRUVATE DIKINASE-RELATED"/>
    <property type="match status" value="1"/>
</dbReference>
<comment type="function">
    <text evidence="2">Catalyzes the reversible phosphorylation of pyruvate and phosphate.</text>
</comment>
<feature type="active site" description="Tele-phosphohistidine intermediate" evidence="13">
    <location>
        <position position="486"/>
    </location>
</feature>
<dbReference type="PANTHER" id="PTHR22931:SF9">
    <property type="entry name" value="PYRUVATE, PHOSPHATE DIKINASE 1, CHLOROPLASTIC"/>
    <property type="match status" value="1"/>
</dbReference>
<name>A0A5C5ZZ95_9BACT</name>
<dbReference type="Proteomes" id="UP000316213">
    <property type="component" value="Unassembled WGS sequence"/>
</dbReference>
<feature type="binding site" evidence="14">
    <location>
        <position position="592"/>
    </location>
    <ligand>
        <name>substrate</name>
    </ligand>
</feature>
<protein>
    <recommendedName>
        <fullName evidence="5 12">Pyruvate, phosphate dikinase</fullName>
        <ecNumber evidence="4 12">2.7.9.1</ecNumber>
    </recommendedName>
</protein>
<evidence type="ECO:0000256" key="3">
    <source>
        <dbReference type="ARBA" id="ARBA00007837"/>
    </source>
</evidence>
<comment type="cofactor">
    <cofactor evidence="1 12 15">
        <name>Mg(2+)</name>
        <dbReference type="ChEBI" id="CHEBI:18420"/>
    </cofactor>
</comment>
<dbReference type="Gene3D" id="3.50.30.10">
    <property type="entry name" value="Phosphohistidine domain"/>
    <property type="match status" value="1"/>
</dbReference>
<evidence type="ECO:0000259" key="16">
    <source>
        <dbReference type="Pfam" id="PF00391"/>
    </source>
</evidence>
<comment type="similarity">
    <text evidence="3 12">Belongs to the PEP-utilizing enzyme family.</text>
</comment>
<feature type="binding site" evidence="14">
    <location>
        <position position="777"/>
    </location>
    <ligand>
        <name>substrate</name>
    </ligand>
</feature>
<evidence type="ECO:0000256" key="11">
    <source>
        <dbReference type="ARBA" id="ARBA00022842"/>
    </source>
</evidence>
<dbReference type="InterPro" id="IPR008279">
    <property type="entry name" value="PEP-util_enz_mobile_dom"/>
</dbReference>
<feature type="binding site" evidence="14">
    <location>
        <position position="801"/>
    </location>
    <ligand>
        <name>substrate</name>
    </ligand>
</feature>
<accession>A0A5C5ZZ95</accession>
<evidence type="ECO:0000256" key="1">
    <source>
        <dbReference type="ARBA" id="ARBA00001946"/>
    </source>
</evidence>
<evidence type="ECO:0000256" key="4">
    <source>
        <dbReference type="ARBA" id="ARBA00011994"/>
    </source>
</evidence>
<comment type="catalytic activity">
    <reaction evidence="12">
        <text>pyruvate + phosphate + ATP = phosphoenolpyruvate + AMP + diphosphate + H(+)</text>
        <dbReference type="Rhea" id="RHEA:10756"/>
        <dbReference type="ChEBI" id="CHEBI:15361"/>
        <dbReference type="ChEBI" id="CHEBI:15378"/>
        <dbReference type="ChEBI" id="CHEBI:30616"/>
        <dbReference type="ChEBI" id="CHEBI:33019"/>
        <dbReference type="ChEBI" id="CHEBI:43474"/>
        <dbReference type="ChEBI" id="CHEBI:58702"/>
        <dbReference type="ChEBI" id="CHEBI:456215"/>
        <dbReference type="EC" id="2.7.9.1"/>
    </reaction>
</comment>
<dbReference type="EC" id="2.7.9.1" evidence="4 12"/>
<keyword evidence="10" id="KW-0067">ATP-binding</keyword>
<feature type="domain" description="PEP-utilising enzyme C-terminal" evidence="18">
    <location>
        <begin position="549"/>
        <end position="901"/>
    </location>
</feature>
<dbReference type="PIRSF" id="PIRSF000853">
    <property type="entry name" value="PPDK"/>
    <property type="match status" value="1"/>
</dbReference>
<keyword evidence="7 15" id="KW-0479">Metal-binding</keyword>
<dbReference type="Gene3D" id="1.10.189.10">
    <property type="entry name" value="Pyruvate Phosphate Dikinase, domain 2"/>
    <property type="match status" value="1"/>
</dbReference>
<dbReference type="GO" id="GO:0005524">
    <property type="term" value="F:ATP binding"/>
    <property type="evidence" value="ECO:0007669"/>
    <property type="project" value="UniProtKB-UniRule"/>
</dbReference>
<dbReference type="InterPro" id="IPR013815">
    <property type="entry name" value="ATP_grasp_subdomain_1"/>
</dbReference>
<evidence type="ECO:0000256" key="7">
    <source>
        <dbReference type="ARBA" id="ARBA00022723"/>
    </source>
</evidence>
<dbReference type="InterPro" id="IPR040442">
    <property type="entry name" value="Pyrv_kinase-like_dom_sf"/>
</dbReference>
<evidence type="ECO:0000256" key="14">
    <source>
        <dbReference type="PIRSR" id="PIRSR000853-2"/>
    </source>
</evidence>
<dbReference type="Pfam" id="PF01326">
    <property type="entry name" value="PPDK_N"/>
    <property type="match status" value="3"/>
</dbReference>
<sequence>MAKSTKAVKSTRAAKSTKAAAKPDKMVYYFGKSKTEGKGLAKTLLGGKGVNLAEMTSIGLPVPPGFTITTEVCGDYYKHGKQLPKGLMEECHDAIAQLEQELGKKFGDNDNPLLVSVRSGAAVSMPGMMNTILNLGLNDAATEGLAKATKNERFAYDAYRRLINMYGDVVMGLSHHSFEEAFDKIKKKYKVTEDTEVPAEGLKELCEAYKDVYKKSAGEDFPQDPIKQLQLAIESVFGSWHADRAISYRRIEAAKGNTEIANLIGTAVNVQAMVYGNMGDDSGTGVGFTRDPNTGLNKFYGEFLINAQGEDVVAGIRTPQPVAEMGKWDKAAHKELMEIKDKLETHYKEMQDIEFTIEKGKLYMLQTRTGKRNGIAAVKIACDMVKEGLITEKEAVLRVPASDLTHCLLPSFKPTARNAADVLCRGLNASPGAAVGKLVFTAVEARERFEAGEDVILVRRETSPEDVEGMSAAVGILTSTGGATSHAAVVARGWGKCCVAGASDVEINEKAKTITVNGRKFTNKDTISLDGTTGEVMAGEVETQEPKLSGDFAKLMEWADKYRTMKIRTNADSPADAKRAREFGAEGIGLCRTEHMFFEADRIIHMRSMILADDETDRRAALKKLLPFQRKDFEGIFKAMAGLPVTIRLLDPPLHEFLPHEAAAQKDMATELGVKPADIKKRSEALHESNPMLGHRGCRLSVTYPEILEMQVQAIVEAAIICAKKNIDAQPEIMIPLVGTAAELRILRAKVEETIEVTKAAKKHEGELKILIGTMIEIPRACLTANEVAEYADFFSFGTNDLTQMTFGYSRDDVGGFLPDYIEHKIVPVDPFQSLDQAGVGQLVEMGVTKGRSVKSKLKIGICGEHGGDPSSIGFCNSTGLDYVSCSPFRVPIARLAAAQAALKQAK</sequence>
<evidence type="ECO:0000256" key="9">
    <source>
        <dbReference type="ARBA" id="ARBA00022777"/>
    </source>
</evidence>